<evidence type="ECO:0000313" key="2">
    <source>
        <dbReference type="EMBL" id="MCB5196861.1"/>
    </source>
</evidence>
<organism evidence="2 3">
    <name type="scientific">Deefgea salmonis</name>
    <dbReference type="NCBI Taxonomy" id="2875502"/>
    <lineage>
        <taxon>Bacteria</taxon>
        <taxon>Pseudomonadati</taxon>
        <taxon>Pseudomonadota</taxon>
        <taxon>Betaproteobacteria</taxon>
        <taxon>Neisseriales</taxon>
        <taxon>Chitinibacteraceae</taxon>
        <taxon>Deefgea</taxon>
    </lineage>
</organism>
<name>A0ABS8BMT5_9NEIS</name>
<dbReference type="RefSeq" id="WP_226764602.1">
    <property type="nucleotide sequence ID" value="NZ_JAJAWG010000007.1"/>
</dbReference>
<gene>
    <name evidence="2" type="ORF">LG219_11335</name>
</gene>
<dbReference type="EMBL" id="JAJAWG010000007">
    <property type="protein sequence ID" value="MCB5196861.1"/>
    <property type="molecule type" value="Genomic_DNA"/>
</dbReference>
<sequence>MIKSFLRFSLDVLGVADYIGRTEFNSLARIGVRIVQAAAPSWGIFFAVITIGASSMGGRSLVGIFGCERFLNTLTPTTLLRLPTSIGVERQINLICSGAFTMPKHARTFFTYSLVAITTLAIERNTPIAVVALSLAALVLVHVIGSVNRVK</sequence>
<keyword evidence="1" id="KW-0472">Membrane</keyword>
<keyword evidence="3" id="KW-1185">Reference proteome</keyword>
<dbReference type="Proteomes" id="UP001198034">
    <property type="component" value="Unassembled WGS sequence"/>
</dbReference>
<feature type="transmembrane region" description="Helical" evidence="1">
    <location>
        <begin position="128"/>
        <end position="147"/>
    </location>
</feature>
<evidence type="ECO:0000313" key="3">
    <source>
        <dbReference type="Proteomes" id="UP001198034"/>
    </source>
</evidence>
<reference evidence="2 3" key="1">
    <citation type="submission" date="2021-10" db="EMBL/GenBank/DDBJ databases">
        <authorList>
            <person name="Chen M."/>
        </authorList>
    </citation>
    <scope>NUCLEOTIDE SEQUENCE [LARGE SCALE GENOMIC DNA]</scope>
    <source>
        <strain evidence="2 3">H3-26</strain>
    </source>
</reference>
<proteinExistence type="predicted"/>
<accession>A0ABS8BMT5</accession>
<comment type="caution">
    <text evidence="2">The sequence shown here is derived from an EMBL/GenBank/DDBJ whole genome shotgun (WGS) entry which is preliminary data.</text>
</comment>
<protein>
    <submittedName>
        <fullName evidence="2">Uncharacterized protein</fullName>
    </submittedName>
</protein>
<keyword evidence="1" id="KW-0812">Transmembrane</keyword>
<keyword evidence="1" id="KW-1133">Transmembrane helix</keyword>
<evidence type="ECO:0000256" key="1">
    <source>
        <dbReference type="SAM" id="Phobius"/>
    </source>
</evidence>